<dbReference type="Pfam" id="PF12625">
    <property type="entry name" value="Arabinose_bd"/>
    <property type="match status" value="1"/>
</dbReference>
<evidence type="ECO:0000313" key="5">
    <source>
        <dbReference type="EMBL" id="MFC6390699.1"/>
    </source>
</evidence>
<sequence>MSRPGVGPAIYATLIELGADPNALIAELRLDPRHSEGGKLVSYADFGRLIALAAERTNCPHLGLLVGQRATLASLGRLGLLMRHSNTVGDALQVLAAHSGTQNWGAVVGLGIDSGVTVLSYAPYGPEAEGAAIHSERALATMTNVLRALCGLDWAPDEVLLPRSKPRKVIPYERFFQAPVRFDQEVAALVFVDEILKKPVDGADPIVRRLVEGRIRQLAAKQSCSLTDELRRYLRTQVTRQRCKAERVARMRLVHRRTLSRHLRAEGTTFRQLSNDAMFRVAMQLLADTSMTLTQISTALNFSEPAAFTHAFRRWSGMAPSIWRHENRP</sequence>
<dbReference type="PANTHER" id="PTHR47894">
    <property type="entry name" value="HTH-TYPE TRANSCRIPTIONAL REGULATOR GADX"/>
    <property type="match status" value="1"/>
</dbReference>
<protein>
    <submittedName>
        <fullName evidence="5">AraC family transcriptional regulator</fullName>
    </submittedName>
</protein>
<evidence type="ECO:0000313" key="6">
    <source>
        <dbReference type="Proteomes" id="UP001596237"/>
    </source>
</evidence>
<feature type="domain" description="HTH araC/xylS-type" evidence="4">
    <location>
        <begin position="228"/>
        <end position="326"/>
    </location>
</feature>
<reference evidence="6" key="1">
    <citation type="journal article" date="2019" name="Int. J. Syst. Evol. Microbiol.">
        <title>The Global Catalogue of Microorganisms (GCM) 10K type strain sequencing project: providing services to taxonomists for standard genome sequencing and annotation.</title>
        <authorList>
            <consortium name="The Broad Institute Genomics Platform"/>
            <consortium name="The Broad Institute Genome Sequencing Center for Infectious Disease"/>
            <person name="Wu L."/>
            <person name="Ma J."/>
        </authorList>
    </citation>
    <scope>NUCLEOTIDE SEQUENCE [LARGE SCALE GENOMIC DNA]</scope>
    <source>
        <strain evidence="6">CCUG 36916</strain>
    </source>
</reference>
<dbReference type="Proteomes" id="UP001596237">
    <property type="component" value="Unassembled WGS sequence"/>
</dbReference>
<gene>
    <name evidence="5" type="ORF">ACFQDP_15350</name>
</gene>
<organism evidence="5 6">
    <name type="scientific">Methylorubrum zatmanii</name>
    <dbReference type="NCBI Taxonomy" id="29429"/>
    <lineage>
        <taxon>Bacteria</taxon>
        <taxon>Pseudomonadati</taxon>
        <taxon>Pseudomonadota</taxon>
        <taxon>Alphaproteobacteria</taxon>
        <taxon>Hyphomicrobiales</taxon>
        <taxon>Methylobacteriaceae</taxon>
        <taxon>Methylorubrum</taxon>
    </lineage>
</organism>
<evidence type="ECO:0000256" key="3">
    <source>
        <dbReference type="ARBA" id="ARBA00023163"/>
    </source>
</evidence>
<dbReference type="Gene3D" id="1.10.10.60">
    <property type="entry name" value="Homeodomain-like"/>
    <property type="match status" value="1"/>
</dbReference>
<dbReference type="PROSITE" id="PS01124">
    <property type="entry name" value="HTH_ARAC_FAMILY_2"/>
    <property type="match status" value="1"/>
</dbReference>
<proteinExistence type="predicted"/>
<keyword evidence="3" id="KW-0804">Transcription</keyword>
<dbReference type="PANTHER" id="PTHR47894:SF4">
    <property type="entry name" value="HTH-TYPE TRANSCRIPTIONAL REGULATOR GADX"/>
    <property type="match status" value="1"/>
</dbReference>
<dbReference type="SMART" id="SM00342">
    <property type="entry name" value="HTH_ARAC"/>
    <property type="match status" value="1"/>
</dbReference>
<dbReference type="InterPro" id="IPR018060">
    <property type="entry name" value="HTH_AraC"/>
</dbReference>
<dbReference type="SUPFAM" id="SSF46689">
    <property type="entry name" value="Homeodomain-like"/>
    <property type="match status" value="1"/>
</dbReference>
<dbReference type="InterPro" id="IPR009057">
    <property type="entry name" value="Homeodomain-like_sf"/>
</dbReference>
<keyword evidence="1" id="KW-0805">Transcription regulation</keyword>
<accession>A0ABW1WR21</accession>
<dbReference type="RefSeq" id="WP_192281185.1">
    <property type="nucleotide sequence ID" value="NZ_JBHSTT010000049.1"/>
</dbReference>
<dbReference type="Pfam" id="PF12833">
    <property type="entry name" value="HTH_18"/>
    <property type="match status" value="1"/>
</dbReference>
<evidence type="ECO:0000259" key="4">
    <source>
        <dbReference type="PROSITE" id="PS01124"/>
    </source>
</evidence>
<evidence type="ECO:0000256" key="1">
    <source>
        <dbReference type="ARBA" id="ARBA00023015"/>
    </source>
</evidence>
<comment type="caution">
    <text evidence="5">The sequence shown here is derived from an EMBL/GenBank/DDBJ whole genome shotgun (WGS) entry which is preliminary data.</text>
</comment>
<dbReference type="EMBL" id="JBHSTT010000049">
    <property type="protein sequence ID" value="MFC6390699.1"/>
    <property type="molecule type" value="Genomic_DNA"/>
</dbReference>
<name>A0ABW1WR21_9HYPH</name>
<keyword evidence="6" id="KW-1185">Reference proteome</keyword>
<keyword evidence="2" id="KW-0238">DNA-binding</keyword>
<dbReference type="InterPro" id="IPR032687">
    <property type="entry name" value="AraC-type_N"/>
</dbReference>
<evidence type="ECO:0000256" key="2">
    <source>
        <dbReference type="ARBA" id="ARBA00023125"/>
    </source>
</evidence>